<accession>A0A420XUN4</accession>
<sequence>MSATGVAVWAAKSVSAPAANSAVSFFKKKTISWQVSRRAVKACASDGIVLNRRQLQKWLRGAKMEKLVRDRNVAEYDEAVAAVGGMATMGGHRLADARQAAFLNVLYQWLSYIDEPQARRVRQQWEDIRHEALMQKIDEIQAEVGAPSRDGEYEHALERLPVYVQEIASRAARTRSMQRLVQELSGRPAYDRGPAATAWIAAPPDWLREGTSDVWLTLAAASAAYGQNVASARALLAAVDAGAAPVGEVKAKAGLRLIEHEEQEARQILVSLPDEPLARFVLAVHDGRSSDAELLAFQQWAPRTFEDAALKVVLLVRWYVQTDRNDAAISLALESAEMQRSTGLQIMISQLLVHRAVTRPTARPFDDPLRALDLAISARDSRREWGGNSVEATRIAVTAAIYAGDAERALKLALPGPEGEATSEEADATEVRGAAGLAAAVVQDLPRAKAIAFSLPEEQYERAHIEAVVADVERGVGTGDATFVAAWEKARALARTDDQELNCILALAMSGIESDVSNGFREKYPEAFVTIDHFIKANGSSTTLDELRANVLVDKAYAVSLATRLSQEEGGFLEAGNVLSEAFQHYKDPRLAFMSAQRFLAAGHPERALSEAESGLHGTAPQSASRREALEFILDVTATSGNWARAEEAAEELIRDGAKDADIGWALVAVRLRRANSEGAWRALRSYGEALVPRTPLEANMWSRLHLQFAPETKDLVTKILAWVKKWQKEDEEFAGRTLALLVLERPRVGKQPELTDEESANLKASFAEFFAEYPDSSVLWTGTVNPEDPLATFDDINKALYERMRDVAQHVDTGAMPLGLLAAARGCSYTEIVVTHGTRHLRIRNIANQVDRQLIRPESGARYVLDATTLYALSLLPQKVRDAILALTGLPVVIDRLYADLVQGRDLLSVQARLGTQWDPESEKTLFHEIPEKEVSRRTEAAQSMVTLAERCIRMSWSKVKTLAHLTEPELGPWALSADVSLSERWTFWCDDGALRAMTHLEGGDTVSTYDLLQLVRGTGRIDEQSYNQALALLVGAYYIDLPASLTSLVLAAEADAWRPEGAAYALSRPEAWQGETVGRDLLALAGRRAALGEVQLLRYWVQFASSGLVRASGTPHEANSRVQRLLAALITENWMHAKAFKYTLEGLRASSREFGLPDPYLPVLRATHAVWLRSTKEEQAVLKILGLVGELDQADRVVATEMLLMR</sequence>
<dbReference type="EMBL" id="RBWV01000009">
    <property type="protein sequence ID" value="RKS80563.1"/>
    <property type="molecule type" value="Genomic_DNA"/>
</dbReference>
<evidence type="ECO:0000259" key="1">
    <source>
        <dbReference type="Pfam" id="PF20698"/>
    </source>
</evidence>
<organism evidence="2 3">
    <name type="scientific">Motilibacter peucedani</name>
    <dbReference type="NCBI Taxonomy" id="598650"/>
    <lineage>
        <taxon>Bacteria</taxon>
        <taxon>Bacillati</taxon>
        <taxon>Actinomycetota</taxon>
        <taxon>Actinomycetes</taxon>
        <taxon>Motilibacterales</taxon>
        <taxon>Motilibacteraceae</taxon>
        <taxon>Motilibacter</taxon>
    </lineage>
</organism>
<comment type="caution">
    <text evidence="2">The sequence shown here is derived from an EMBL/GenBank/DDBJ whole genome shotgun (WGS) entry which is preliminary data.</text>
</comment>
<evidence type="ECO:0000313" key="3">
    <source>
        <dbReference type="Proteomes" id="UP000281955"/>
    </source>
</evidence>
<feature type="domain" description="PIN" evidence="1">
    <location>
        <begin position="865"/>
        <end position="1001"/>
    </location>
</feature>
<dbReference type="RefSeq" id="WP_183061688.1">
    <property type="nucleotide sequence ID" value="NZ_RBWV01000009.1"/>
</dbReference>
<protein>
    <recommendedName>
        <fullName evidence="1">PIN domain-containing protein</fullName>
    </recommendedName>
</protein>
<evidence type="ECO:0000313" key="2">
    <source>
        <dbReference type="EMBL" id="RKS80563.1"/>
    </source>
</evidence>
<proteinExistence type="predicted"/>
<reference evidence="2 3" key="1">
    <citation type="submission" date="2018-10" db="EMBL/GenBank/DDBJ databases">
        <title>Genomic Encyclopedia of Archaeal and Bacterial Type Strains, Phase II (KMG-II): from individual species to whole genera.</title>
        <authorList>
            <person name="Goeker M."/>
        </authorList>
    </citation>
    <scope>NUCLEOTIDE SEQUENCE [LARGE SCALE GENOMIC DNA]</scope>
    <source>
        <strain evidence="2 3">RP-AC37</strain>
    </source>
</reference>
<gene>
    <name evidence="2" type="ORF">CLV35_1001</name>
</gene>
<dbReference type="Pfam" id="PF20698">
    <property type="entry name" value="PIN-TPR-GreABC"/>
    <property type="match status" value="1"/>
</dbReference>
<keyword evidence="3" id="KW-1185">Reference proteome</keyword>
<dbReference type="InterPro" id="IPR048987">
    <property type="entry name" value="PIN-TPR-GreABC"/>
</dbReference>
<dbReference type="Proteomes" id="UP000281955">
    <property type="component" value="Unassembled WGS sequence"/>
</dbReference>
<name>A0A420XUN4_9ACTN</name>
<dbReference type="InParanoid" id="A0A420XUN4"/>
<dbReference type="AlphaFoldDB" id="A0A420XUN4"/>